<keyword evidence="2" id="KW-0479">Metal-binding</keyword>
<evidence type="ECO:0000256" key="11">
    <source>
        <dbReference type="ARBA" id="ARBA00069428"/>
    </source>
</evidence>
<keyword evidence="8" id="KW-0804">Transcription</keyword>
<sequence>MFLEGVKKALHNSVPLFSLSGGLQLNYPSRLSSPSPSPIITQAACHLLSTMHPPPRSTPVLRHKANKTRQITMSLTASSDYFAAECLVSISSGPVLHRPTPVAPASQPTTVGLLPGEHDVSNEDREVRETLRLEGANMMAVAGILTDLHVKFRPMSAYSESSNSSCGGESGYTTLSDPTTPTMTPSATPVPGQQLRGGVGVGAPRSPVKRHQCTFEGCDRVYGKSSHLKAHIRTHTGERPFPCTWPDCEKKFARSDELARHTRTHTGEKRFLCPLCDKRFMRSDHLIKHARRHPDFQPSMLGRNKGASPSPNPAAYH</sequence>
<evidence type="ECO:0000256" key="4">
    <source>
        <dbReference type="ARBA" id="ARBA00022771"/>
    </source>
</evidence>
<dbReference type="InterPro" id="IPR013087">
    <property type="entry name" value="Znf_C2H2_type"/>
</dbReference>
<dbReference type="FunFam" id="3.30.160.60:FF:000595">
    <property type="entry name" value="Krueppel-like factor 14"/>
    <property type="match status" value="1"/>
</dbReference>
<dbReference type="Proteomes" id="UP000518266">
    <property type="component" value="Unassembled WGS sequence"/>
</dbReference>
<feature type="region of interest" description="Disordered" evidence="13">
    <location>
        <begin position="180"/>
        <end position="206"/>
    </location>
</feature>
<dbReference type="AlphaFoldDB" id="A0A7J5ZCB9"/>
<feature type="domain" description="C2H2-type" evidence="14">
    <location>
        <begin position="271"/>
        <end position="298"/>
    </location>
</feature>
<keyword evidence="4 12" id="KW-0863">Zinc-finger</keyword>
<keyword evidence="5" id="KW-0862">Zinc</keyword>
<dbReference type="FunFam" id="3.30.160.60:FF:000232">
    <property type="entry name" value="Krueppel-like factor 9"/>
    <property type="match status" value="1"/>
</dbReference>
<dbReference type="SUPFAM" id="SSF57667">
    <property type="entry name" value="beta-beta-alpha zinc fingers"/>
    <property type="match status" value="1"/>
</dbReference>
<keyword evidence="9" id="KW-0539">Nucleus</keyword>
<feature type="region of interest" description="Disordered" evidence="13">
    <location>
        <begin position="291"/>
        <end position="317"/>
    </location>
</feature>
<accession>A0A7J5ZCB9</accession>
<dbReference type="PANTHER" id="PTHR23235:SF111">
    <property type="entry name" value="KRUEPPEL-LIKE FACTOR 16"/>
    <property type="match status" value="1"/>
</dbReference>
<organism evidence="15 16">
    <name type="scientific">Dissostichus mawsoni</name>
    <name type="common">Antarctic cod</name>
    <dbReference type="NCBI Taxonomy" id="36200"/>
    <lineage>
        <taxon>Eukaryota</taxon>
        <taxon>Metazoa</taxon>
        <taxon>Chordata</taxon>
        <taxon>Craniata</taxon>
        <taxon>Vertebrata</taxon>
        <taxon>Euteleostomi</taxon>
        <taxon>Actinopterygii</taxon>
        <taxon>Neopterygii</taxon>
        <taxon>Teleostei</taxon>
        <taxon>Neoteleostei</taxon>
        <taxon>Acanthomorphata</taxon>
        <taxon>Eupercaria</taxon>
        <taxon>Perciformes</taxon>
        <taxon>Notothenioidei</taxon>
        <taxon>Nototheniidae</taxon>
        <taxon>Dissostichus</taxon>
    </lineage>
</organism>
<dbReference type="FunFam" id="3.30.160.60:FF:000018">
    <property type="entry name" value="Krueppel-like factor 15"/>
    <property type="match status" value="1"/>
</dbReference>
<protein>
    <recommendedName>
        <fullName evidence="11">Krueppel-like factor 14</fullName>
    </recommendedName>
</protein>
<dbReference type="GO" id="GO:0008270">
    <property type="term" value="F:zinc ion binding"/>
    <property type="evidence" value="ECO:0007669"/>
    <property type="project" value="UniProtKB-KW"/>
</dbReference>
<dbReference type="PANTHER" id="PTHR23235">
    <property type="entry name" value="KRUEPPEL-LIKE TRANSCRIPTION FACTOR"/>
    <property type="match status" value="1"/>
</dbReference>
<dbReference type="PROSITE" id="PS50157">
    <property type="entry name" value="ZINC_FINGER_C2H2_2"/>
    <property type="match status" value="3"/>
</dbReference>
<dbReference type="Pfam" id="PF00096">
    <property type="entry name" value="zf-C2H2"/>
    <property type="match status" value="3"/>
</dbReference>
<evidence type="ECO:0000256" key="9">
    <source>
        <dbReference type="ARBA" id="ARBA00023242"/>
    </source>
</evidence>
<keyword evidence="16" id="KW-1185">Reference proteome</keyword>
<comment type="subcellular location">
    <subcellularLocation>
        <location evidence="1">Nucleus</location>
    </subcellularLocation>
</comment>
<name>A0A7J5ZCB9_DISMA</name>
<dbReference type="Gene3D" id="3.30.160.60">
    <property type="entry name" value="Classic Zinc Finger"/>
    <property type="match status" value="3"/>
</dbReference>
<dbReference type="GO" id="GO:0000981">
    <property type="term" value="F:DNA-binding transcription factor activity, RNA polymerase II-specific"/>
    <property type="evidence" value="ECO:0007669"/>
    <property type="project" value="TreeGrafter"/>
</dbReference>
<evidence type="ECO:0000256" key="1">
    <source>
        <dbReference type="ARBA" id="ARBA00004123"/>
    </source>
</evidence>
<reference evidence="15 16" key="1">
    <citation type="submission" date="2020-03" db="EMBL/GenBank/DDBJ databases">
        <title>Dissostichus mawsoni Genome sequencing and assembly.</title>
        <authorList>
            <person name="Park H."/>
        </authorList>
    </citation>
    <scope>NUCLEOTIDE SEQUENCE [LARGE SCALE GENOMIC DNA]</scope>
    <source>
        <strain evidence="15">DM0001</strain>
        <tissue evidence="15">Muscle</tissue>
    </source>
</reference>
<evidence type="ECO:0000259" key="14">
    <source>
        <dbReference type="PROSITE" id="PS50157"/>
    </source>
</evidence>
<evidence type="ECO:0000256" key="2">
    <source>
        <dbReference type="ARBA" id="ARBA00022723"/>
    </source>
</evidence>
<dbReference type="SMART" id="SM00355">
    <property type="entry name" value="ZnF_C2H2"/>
    <property type="match status" value="3"/>
</dbReference>
<dbReference type="GO" id="GO:0005634">
    <property type="term" value="C:nucleus"/>
    <property type="evidence" value="ECO:0007669"/>
    <property type="project" value="UniProtKB-SubCell"/>
</dbReference>
<proteinExistence type="inferred from homology"/>
<keyword evidence="7" id="KW-0238">DNA-binding</keyword>
<dbReference type="CDD" id="cd21571">
    <property type="entry name" value="KLF13_N"/>
    <property type="match status" value="1"/>
</dbReference>
<dbReference type="PROSITE" id="PS00028">
    <property type="entry name" value="ZINC_FINGER_C2H2_1"/>
    <property type="match status" value="3"/>
</dbReference>
<evidence type="ECO:0000313" key="15">
    <source>
        <dbReference type="EMBL" id="KAF3858739.1"/>
    </source>
</evidence>
<evidence type="ECO:0000256" key="7">
    <source>
        <dbReference type="ARBA" id="ARBA00023125"/>
    </source>
</evidence>
<feature type="domain" description="C2H2-type" evidence="14">
    <location>
        <begin position="211"/>
        <end position="240"/>
    </location>
</feature>
<evidence type="ECO:0000256" key="10">
    <source>
        <dbReference type="ARBA" id="ARBA00038409"/>
    </source>
</evidence>
<dbReference type="EMBL" id="JAAKFY010000004">
    <property type="protein sequence ID" value="KAF3858739.1"/>
    <property type="molecule type" value="Genomic_DNA"/>
</dbReference>
<comment type="caution">
    <text evidence="15">The sequence shown here is derived from an EMBL/GenBank/DDBJ whole genome shotgun (WGS) entry which is preliminary data.</text>
</comment>
<evidence type="ECO:0000313" key="16">
    <source>
        <dbReference type="Proteomes" id="UP000518266"/>
    </source>
</evidence>
<evidence type="ECO:0000256" key="13">
    <source>
        <dbReference type="SAM" id="MobiDB-lite"/>
    </source>
</evidence>
<gene>
    <name evidence="15" type="ORF">F7725_011940</name>
</gene>
<evidence type="ECO:0000256" key="6">
    <source>
        <dbReference type="ARBA" id="ARBA00023015"/>
    </source>
</evidence>
<feature type="compositionally biased region" description="Low complexity" evidence="13">
    <location>
        <begin position="180"/>
        <end position="191"/>
    </location>
</feature>
<evidence type="ECO:0000256" key="8">
    <source>
        <dbReference type="ARBA" id="ARBA00023163"/>
    </source>
</evidence>
<evidence type="ECO:0000256" key="3">
    <source>
        <dbReference type="ARBA" id="ARBA00022737"/>
    </source>
</evidence>
<keyword evidence="3" id="KW-0677">Repeat</keyword>
<dbReference type="InterPro" id="IPR036236">
    <property type="entry name" value="Znf_C2H2_sf"/>
</dbReference>
<evidence type="ECO:0000256" key="5">
    <source>
        <dbReference type="ARBA" id="ARBA00022833"/>
    </source>
</evidence>
<dbReference type="OrthoDB" id="6365676at2759"/>
<feature type="domain" description="C2H2-type" evidence="14">
    <location>
        <begin position="241"/>
        <end position="270"/>
    </location>
</feature>
<dbReference type="GO" id="GO:0000978">
    <property type="term" value="F:RNA polymerase II cis-regulatory region sequence-specific DNA binding"/>
    <property type="evidence" value="ECO:0007669"/>
    <property type="project" value="TreeGrafter"/>
</dbReference>
<evidence type="ECO:0000256" key="12">
    <source>
        <dbReference type="PROSITE-ProRule" id="PRU00042"/>
    </source>
</evidence>
<comment type="similarity">
    <text evidence="10">Belongs to the Sp1 C2H2-type zinc-finger protein family.</text>
</comment>
<keyword evidence="6" id="KW-0805">Transcription regulation</keyword>